<dbReference type="PROSITE" id="PS50113">
    <property type="entry name" value="PAC"/>
    <property type="match status" value="2"/>
</dbReference>
<evidence type="ECO:0000259" key="5">
    <source>
        <dbReference type="PROSITE" id="PS50113"/>
    </source>
</evidence>
<dbReference type="PANTHER" id="PTHR24422">
    <property type="entry name" value="CHEMOTAXIS PROTEIN METHYLTRANSFERASE"/>
    <property type="match status" value="1"/>
</dbReference>
<evidence type="ECO:0000256" key="1">
    <source>
        <dbReference type="ARBA" id="ARBA00023224"/>
    </source>
</evidence>
<dbReference type="CDD" id="cd00130">
    <property type="entry name" value="PAS"/>
    <property type="match status" value="2"/>
</dbReference>
<dbReference type="Gene3D" id="1.10.287.950">
    <property type="entry name" value="Methyl-accepting chemotaxis protein"/>
    <property type="match status" value="1"/>
</dbReference>
<protein>
    <submittedName>
        <fullName evidence="6">Methyl-accepting chemotaxis protein</fullName>
    </submittedName>
</protein>
<dbReference type="GO" id="GO:0006935">
    <property type="term" value="P:chemotaxis"/>
    <property type="evidence" value="ECO:0007669"/>
    <property type="project" value="InterPro"/>
</dbReference>
<dbReference type="InterPro" id="IPR000700">
    <property type="entry name" value="PAS-assoc_C"/>
</dbReference>
<dbReference type="NCBIfam" id="TIGR00229">
    <property type="entry name" value="sensory_box"/>
    <property type="match status" value="2"/>
</dbReference>
<feature type="domain" description="PAC" evidence="5">
    <location>
        <begin position="214"/>
        <end position="266"/>
    </location>
</feature>
<dbReference type="SUPFAM" id="SSF55785">
    <property type="entry name" value="PYP-like sensor domain (PAS domain)"/>
    <property type="match status" value="2"/>
</dbReference>
<dbReference type="InterPro" id="IPR001610">
    <property type="entry name" value="PAC"/>
</dbReference>
<dbReference type="GO" id="GO:0016020">
    <property type="term" value="C:membrane"/>
    <property type="evidence" value="ECO:0007669"/>
    <property type="project" value="InterPro"/>
</dbReference>
<gene>
    <name evidence="6" type="ORF">HNR48_001870</name>
</gene>
<dbReference type="AlphaFoldDB" id="A0A7X0JSQ1"/>
<dbReference type="Pfam" id="PF00015">
    <property type="entry name" value="MCPsignal"/>
    <property type="match status" value="1"/>
</dbReference>
<dbReference type="EMBL" id="JACHHT010000002">
    <property type="protein sequence ID" value="MBB6521585.1"/>
    <property type="molecule type" value="Genomic_DNA"/>
</dbReference>
<dbReference type="SUPFAM" id="SSF58104">
    <property type="entry name" value="Methyl-accepting chemotaxis protein (MCP) signaling domain"/>
    <property type="match status" value="1"/>
</dbReference>
<dbReference type="PROSITE" id="PS50111">
    <property type="entry name" value="CHEMOTAXIS_TRANSDUC_2"/>
    <property type="match status" value="1"/>
</dbReference>
<dbReference type="Proteomes" id="UP000528457">
    <property type="component" value="Unassembled WGS sequence"/>
</dbReference>
<reference evidence="6 7" key="1">
    <citation type="submission" date="2020-08" db="EMBL/GenBank/DDBJ databases">
        <title>Genomic Encyclopedia of Type Strains, Phase IV (KMG-IV): sequencing the most valuable type-strain genomes for metagenomic binning, comparative biology and taxonomic classification.</title>
        <authorList>
            <person name="Goeker M."/>
        </authorList>
    </citation>
    <scope>NUCLEOTIDE SEQUENCE [LARGE SCALE GENOMIC DNA]</scope>
    <source>
        <strain evidence="6 7">DSM 22368</strain>
    </source>
</reference>
<comment type="caution">
    <text evidence="6">The sequence shown here is derived from an EMBL/GenBank/DDBJ whole genome shotgun (WGS) entry which is preliminary data.</text>
</comment>
<dbReference type="SMART" id="SM00091">
    <property type="entry name" value="PAS"/>
    <property type="match status" value="2"/>
</dbReference>
<dbReference type="InterPro" id="IPR000014">
    <property type="entry name" value="PAS"/>
</dbReference>
<dbReference type="GO" id="GO:0007165">
    <property type="term" value="P:signal transduction"/>
    <property type="evidence" value="ECO:0007669"/>
    <property type="project" value="UniProtKB-KW"/>
</dbReference>
<evidence type="ECO:0000313" key="7">
    <source>
        <dbReference type="Proteomes" id="UP000528457"/>
    </source>
</evidence>
<sequence length="438" mass="48822">MFGKQYKVLYEKLHEEHTEQSSLINAIHRSMAVIEFRPSGEIITANDNFLKTVGYDLSEIQGKHHRLFCEDNYAASEAYRDFWAHLNRGEFFSGQFKRVTKQGQPLWLEATYNPVFDANQKLIKVVKFASDISAKVIADIEDKSKLDALNRSSAIIEFEKDGTIIDCNDNFLSTVGYRKADIIGKHHRIFCEPEYAASQEYNRFWQQLNNGEFSSGQFKRVNSQGQTLWLEASYNPVYDGDGNLYRVIKFASDVTQQTQQSEMERESASIAYRISNETLNVAKSGGSVINEAVDEMNKIAESVHASSQHIERLNMQSGEINSIINTIQEIADQTNLLALNAAIEAARAGEQGRGFAVVADEVRQLAARTCQSTSEISSMISKIQEDTGSASSSMEKCLDQANRGVDLASQTGEVIGKIQTGANEVVSAIDLFSKSLSN</sequence>
<feature type="domain" description="Methyl-accepting transducer" evidence="3">
    <location>
        <begin position="251"/>
        <end position="438"/>
    </location>
</feature>
<dbReference type="SMART" id="SM00283">
    <property type="entry name" value="MA"/>
    <property type="match status" value="1"/>
</dbReference>
<dbReference type="PRINTS" id="PR00260">
    <property type="entry name" value="CHEMTRNSDUCR"/>
</dbReference>
<evidence type="ECO:0000259" key="3">
    <source>
        <dbReference type="PROSITE" id="PS50111"/>
    </source>
</evidence>
<dbReference type="RefSeq" id="WP_166844379.1">
    <property type="nucleotide sequence ID" value="NZ_JAAONY010000002.1"/>
</dbReference>
<evidence type="ECO:0000256" key="2">
    <source>
        <dbReference type="PROSITE-ProRule" id="PRU00284"/>
    </source>
</evidence>
<dbReference type="InParanoid" id="A0A7X0JSQ1"/>
<dbReference type="GO" id="GO:0004888">
    <property type="term" value="F:transmembrane signaling receptor activity"/>
    <property type="evidence" value="ECO:0007669"/>
    <property type="project" value="InterPro"/>
</dbReference>
<dbReference type="Pfam" id="PF08447">
    <property type="entry name" value="PAS_3"/>
    <property type="match status" value="2"/>
</dbReference>
<feature type="domain" description="PAS" evidence="4">
    <location>
        <begin position="152"/>
        <end position="185"/>
    </location>
</feature>
<evidence type="ECO:0000259" key="4">
    <source>
        <dbReference type="PROSITE" id="PS50112"/>
    </source>
</evidence>
<dbReference type="CDD" id="cd11386">
    <property type="entry name" value="MCP_signal"/>
    <property type="match status" value="1"/>
</dbReference>
<keyword evidence="1 2" id="KW-0807">Transducer</keyword>
<dbReference type="PANTHER" id="PTHR24422:SF10">
    <property type="entry name" value="CHEMOTAXIS PROTEIN METHYLTRANSFERASE 2"/>
    <property type="match status" value="1"/>
</dbReference>
<feature type="domain" description="PAC" evidence="5">
    <location>
        <begin position="92"/>
        <end position="144"/>
    </location>
</feature>
<name>A0A7X0JSQ1_9GAMM</name>
<accession>A0A7X0JSQ1</accession>
<dbReference type="Gene3D" id="3.30.450.20">
    <property type="entry name" value="PAS domain"/>
    <property type="match status" value="2"/>
</dbReference>
<dbReference type="InterPro" id="IPR050903">
    <property type="entry name" value="Bact_Chemotaxis_MeTrfase"/>
</dbReference>
<dbReference type="InterPro" id="IPR004090">
    <property type="entry name" value="Chemotax_Me-accpt_rcpt"/>
</dbReference>
<evidence type="ECO:0000313" key="6">
    <source>
        <dbReference type="EMBL" id="MBB6521585.1"/>
    </source>
</evidence>
<dbReference type="SMART" id="SM00086">
    <property type="entry name" value="PAC"/>
    <property type="match status" value="2"/>
</dbReference>
<dbReference type="PROSITE" id="PS50112">
    <property type="entry name" value="PAS"/>
    <property type="match status" value="1"/>
</dbReference>
<dbReference type="InterPro" id="IPR035965">
    <property type="entry name" value="PAS-like_dom_sf"/>
</dbReference>
<keyword evidence="7" id="KW-1185">Reference proteome</keyword>
<dbReference type="InterPro" id="IPR004089">
    <property type="entry name" value="MCPsignal_dom"/>
</dbReference>
<dbReference type="InterPro" id="IPR013655">
    <property type="entry name" value="PAS_fold_3"/>
</dbReference>
<organism evidence="6 7">
    <name type="scientific">Pseudoteredinibacter isoporae</name>
    <dbReference type="NCBI Taxonomy" id="570281"/>
    <lineage>
        <taxon>Bacteria</taxon>
        <taxon>Pseudomonadati</taxon>
        <taxon>Pseudomonadota</taxon>
        <taxon>Gammaproteobacteria</taxon>
        <taxon>Cellvibrionales</taxon>
        <taxon>Cellvibrionaceae</taxon>
        <taxon>Pseudoteredinibacter</taxon>
    </lineage>
</organism>
<proteinExistence type="predicted"/>